<gene>
    <name evidence="1" type="ORF">B9Z65_1340</name>
</gene>
<dbReference type="STRING" id="40998.A0A2P7YQD4"/>
<dbReference type="EMBL" id="NHZQ01000404">
    <property type="protein sequence ID" value="PSK38149.1"/>
    <property type="molecule type" value="Genomic_DNA"/>
</dbReference>
<dbReference type="InterPro" id="IPR035994">
    <property type="entry name" value="Nucleoside_phosphorylase_sf"/>
</dbReference>
<keyword evidence="2" id="KW-1185">Reference proteome</keyword>
<dbReference type="PANTHER" id="PTHR46082">
    <property type="entry name" value="ATP/GTP-BINDING PROTEIN-RELATED"/>
    <property type="match status" value="1"/>
</dbReference>
<dbReference type="OrthoDB" id="1658288at2759"/>
<dbReference type="SUPFAM" id="SSF52540">
    <property type="entry name" value="P-loop containing nucleoside triphosphate hydrolases"/>
    <property type="match status" value="1"/>
</dbReference>
<comment type="caution">
    <text evidence="1">The sequence shown here is derived from an EMBL/GenBank/DDBJ whole genome shotgun (WGS) entry which is preliminary data.</text>
</comment>
<evidence type="ECO:0000313" key="2">
    <source>
        <dbReference type="Proteomes" id="UP000243723"/>
    </source>
</evidence>
<evidence type="ECO:0000313" key="1">
    <source>
        <dbReference type="EMBL" id="PSK38149.1"/>
    </source>
</evidence>
<dbReference type="AlphaFoldDB" id="A0A2P7YQD4"/>
<dbReference type="InterPro" id="IPR011990">
    <property type="entry name" value="TPR-like_helical_dom_sf"/>
</dbReference>
<dbReference type="PANTHER" id="PTHR46082:SF6">
    <property type="entry name" value="AAA+ ATPASE DOMAIN-CONTAINING PROTEIN-RELATED"/>
    <property type="match status" value="1"/>
</dbReference>
<dbReference type="SUPFAM" id="SSF53167">
    <property type="entry name" value="Purine and uridine phosphorylases"/>
    <property type="match status" value="1"/>
</dbReference>
<dbReference type="GO" id="GO:0004177">
    <property type="term" value="F:aminopeptidase activity"/>
    <property type="evidence" value="ECO:0007669"/>
    <property type="project" value="UniProtKB-KW"/>
</dbReference>
<dbReference type="Gene3D" id="3.40.50.1580">
    <property type="entry name" value="Nucleoside phosphorylase domain"/>
    <property type="match status" value="1"/>
</dbReference>
<dbReference type="GO" id="GO:0043531">
    <property type="term" value="F:ADP binding"/>
    <property type="evidence" value="ECO:0007669"/>
    <property type="project" value="InterPro"/>
</dbReference>
<dbReference type="InterPro" id="IPR053137">
    <property type="entry name" value="NLR-like"/>
</dbReference>
<dbReference type="Proteomes" id="UP000243723">
    <property type="component" value="Unassembled WGS sequence"/>
</dbReference>
<protein>
    <submittedName>
        <fullName evidence="1">Aspartyl aminopeptidase</fullName>
    </submittedName>
</protein>
<dbReference type="Gene3D" id="3.40.50.300">
    <property type="entry name" value="P-loop containing nucleotide triphosphate hydrolases"/>
    <property type="match status" value="1"/>
</dbReference>
<proteinExistence type="predicted"/>
<dbReference type="Gene3D" id="1.25.40.10">
    <property type="entry name" value="Tetratricopeptide repeat domain"/>
    <property type="match status" value="1"/>
</dbReference>
<keyword evidence="1" id="KW-0031">Aminopeptidase</keyword>
<dbReference type="GO" id="GO:0009116">
    <property type="term" value="P:nucleoside metabolic process"/>
    <property type="evidence" value="ECO:0007669"/>
    <property type="project" value="InterPro"/>
</dbReference>
<keyword evidence="1" id="KW-0645">Protease</keyword>
<name>A0A2P7YQD4_9PEZI</name>
<dbReference type="SUPFAM" id="SSF48452">
    <property type="entry name" value="TPR-like"/>
    <property type="match status" value="1"/>
</dbReference>
<sequence length="1156" mass="128085">MSLERPLDRSGFHIALICALPLEADLLQEVFDSFYHGFGKQHGDNNAYTAGTIGQHNVVLAHMPGIGVSNAASVASGLNISFPAIEIALVIGICGGVPRHIPTCKEASETDQQCPRRAPEVKNIEEPSDDIFLGDLVLSTSVLQYDFGHQYPGGFKYQQRPFTTIGQKAVGLESALAQLKTTYHQQNLRDKIAIVLEEVLNNRPDVQYPGAGSDRLFRPSYSHKHRRKDSGWSCQACDSPEDTLCEAAAQTPCEVLGCETSSMVVRRQARHFDSSIFGNVKHKPSVHFGSIGSGNAVMKSGQHRDRIAAELDDLVAFEMEGAGVWRHFPACLVVKGVCDYADSHKSKTWQLYAAAVAAAGAKSLLHSWSRADLYPSKVTSTTAATDAAYKTTKNEHWIVPRTVNRLFTGRMFPLTLIMASVDSWLQGLTRNASLSVITGMGGQGKSELCLQIASQMQQSFWAVFWVDLSTTSQAEADYLAISTRLDQSVETVQQAKSTIENCPNTWLLILDNADDVDFDYQEYIPSGQYGYTIITSRNPECGIYATAKHVDLYGLDDTDAQTLLLKAAKTPASRPGGESEHALKVCKLVGNHPLALIQAGTYISKQRCGFDGYCRIYERNRARLLQFHPTQAKSRYGSVYATFEATVSSSAMSNDGADALQLLHLLAMLGLGPLPMTTFEAAWEGARKTAESEGTTEDLESLTLWHINNLPSIIEHEEPCWDPFRLREAIEKLISMALLSEDEKEDCVILFMHPLVHAWAREHQGHSGRLSSWTTALCTLALSYETDSVGSTYARQVQAHILALFDVPMEDIFNGRPRRQVLQALLCCGTCLKDTRADTKVLLFISKLMAFLQLKPHKVQIDWLPVHKLYASSLRLNGRRQESVDILEQIVDEHRKHPEKCSADSTSVSKFNLAMTYLEVGQTEPATSLLNEVYEFDKTRDPAHPRRLATESKLAQAYFDNGNNSRALQLIQQVVQVQDQLESFEAHDLAQSRTLLARVHIRDEQFDKGIELLEHVCNVLYGDLEETHPDSLVTHHILGTAYLDSGQPELAKDVLRNVARIENSIQDIEAQSRLITVDALMRAYLDTGEEDEAASLLADALSSISSDELRRVDSGVLDSLRHLANKCSQDSSWHVLDLLVSLLECTAGSTKEEDEC</sequence>
<dbReference type="InterPro" id="IPR027417">
    <property type="entry name" value="P-loop_NTPase"/>
</dbReference>
<accession>A0A2P7YQD4</accession>
<reference evidence="1 2" key="1">
    <citation type="submission" date="2017-05" db="EMBL/GenBank/DDBJ databases">
        <title>Draft genome sequence of Elsinoe australis.</title>
        <authorList>
            <person name="Cheng Q."/>
        </authorList>
    </citation>
    <scope>NUCLEOTIDE SEQUENCE [LARGE SCALE GENOMIC DNA]</scope>
    <source>
        <strain evidence="1 2">NL1</strain>
    </source>
</reference>
<organism evidence="1 2">
    <name type="scientific">Elsinoe australis</name>
    <dbReference type="NCBI Taxonomy" id="40998"/>
    <lineage>
        <taxon>Eukaryota</taxon>
        <taxon>Fungi</taxon>
        <taxon>Dikarya</taxon>
        <taxon>Ascomycota</taxon>
        <taxon>Pezizomycotina</taxon>
        <taxon>Dothideomycetes</taxon>
        <taxon>Dothideomycetidae</taxon>
        <taxon>Myriangiales</taxon>
        <taxon>Elsinoaceae</taxon>
        <taxon>Elsinoe</taxon>
    </lineage>
</organism>
<keyword evidence="1" id="KW-0378">Hydrolase</keyword>